<comment type="caution">
    <text evidence="4">The sequence shown here is derived from an EMBL/GenBank/DDBJ whole genome shotgun (WGS) entry which is preliminary data.</text>
</comment>
<dbReference type="InterPro" id="IPR026444">
    <property type="entry name" value="Secre_tail"/>
</dbReference>
<sequence length="616" mass="64980">MKKTLLLGISICLSIISQAATITVTNTNNGGAGSLRQALLDANNGDIINFSVTGVIMVSNSLNISKNVTIQGPGADVLAIDGNNTTTIFRDFLNTINTVEISGLEIRNGSSSAYGAGIRGLGINLKLKYCNIHSHTLSAGYGAAISIWRIGSSLTIENSALHNNTVSGFAAGIYIQDGGDLNISNSTLYNNKGNAGGQAILAQGSDISFTNVTIAGHNTGTSAIIIEDYEDFSTSTIVKEGSLTIVNSIIDNPIVNISSFGASGPLISRGYNISNDRSTRRILRSINDLNETSSLLDPLGIQNNGGTVPTIGLQCDSPAIDRGSLVLPLDQIGSIRYGSGPDIGAYESNNIPVGIDTITECNAYTWIDGKTYTESNNSAMFTIIGGAANGCDSIASLNLTINTAPALRIDTITECNSYTWIDGNTYTESNNSATFKVPEGAANGCDSIVSLDLIINKISDLTTSVSGTTITSNNNSASYQWIDCDNDNAIIIGETGKSYTPSTTGNYAVTLTENGCVETTACVTVEVLSVVDEENDFGDKLLVYPNPTKGKFFVNLGDEYETSQISITDISGKILYSETTNNQSQILNLSLEESAGVYFVSIRAGDKKAKIRLIKK</sequence>
<proteinExistence type="predicted"/>
<feature type="domain" description="Secretion system C-terminal sorting" evidence="3">
    <location>
        <begin position="543"/>
        <end position="609"/>
    </location>
</feature>
<dbReference type="Gene3D" id="2.160.20.10">
    <property type="entry name" value="Single-stranded right-handed beta-helix, Pectin lyase-like"/>
    <property type="match status" value="1"/>
</dbReference>
<dbReference type="OrthoDB" id="1391570at2"/>
<evidence type="ECO:0000313" key="4">
    <source>
        <dbReference type="EMBL" id="TPN85243.1"/>
    </source>
</evidence>
<dbReference type="InterPro" id="IPR006626">
    <property type="entry name" value="PbH1"/>
</dbReference>
<evidence type="ECO:0000256" key="2">
    <source>
        <dbReference type="SAM" id="SignalP"/>
    </source>
</evidence>
<keyword evidence="1 2" id="KW-0732">Signal</keyword>
<dbReference type="SMART" id="SM00710">
    <property type="entry name" value="PbH1"/>
    <property type="match status" value="5"/>
</dbReference>
<evidence type="ECO:0000259" key="3">
    <source>
        <dbReference type="Pfam" id="PF18962"/>
    </source>
</evidence>
<dbReference type="InterPro" id="IPR012334">
    <property type="entry name" value="Pectin_lyas_fold"/>
</dbReference>
<dbReference type="Proteomes" id="UP000315540">
    <property type="component" value="Unassembled WGS sequence"/>
</dbReference>
<feature type="signal peptide" evidence="2">
    <location>
        <begin position="1"/>
        <end position="19"/>
    </location>
</feature>
<dbReference type="InterPro" id="IPR059226">
    <property type="entry name" value="Choice_anch_Q_dom"/>
</dbReference>
<organism evidence="4 5">
    <name type="scientific">Aquimarina algicola</name>
    <dbReference type="NCBI Taxonomy" id="2589995"/>
    <lineage>
        <taxon>Bacteria</taxon>
        <taxon>Pseudomonadati</taxon>
        <taxon>Bacteroidota</taxon>
        <taxon>Flavobacteriia</taxon>
        <taxon>Flavobacteriales</taxon>
        <taxon>Flavobacteriaceae</taxon>
        <taxon>Aquimarina</taxon>
    </lineage>
</organism>
<evidence type="ECO:0000313" key="5">
    <source>
        <dbReference type="Proteomes" id="UP000315540"/>
    </source>
</evidence>
<dbReference type="NCBIfam" id="TIGR04183">
    <property type="entry name" value="Por_Secre_tail"/>
    <property type="match status" value="1"/>
</dbReference>
<evidence type="ECO:0000256" key="1">
    <source>
        <dbReference type="ARBA" id="ARBA00022729"/>
    </source>
</evidence>
<reference evidence="4 5" key="1">
    <citation type="submission" date="2019-06" db="EMBL/GenBank/DDBJ databases">
        <authorList>
            <person name="Meng X."/>
        </authorList>
    </citation>
    <scope>NUCLEOTIDE SEQUENCE [LARGE SCALE GENOMIC DNA]</scope>
    <source>
        <strain evidence="4 5">M625</strain>
    </source>
</reference>
<dbReference type="AlphaFoldDB" id="A0A504JCD6"/>
<keyword evidence="5" id="KW-1185">Reference proteome</keyword>
<accession>A0A504JCD6</accession>
<protein>
    <submittedName>
        <fullName evidence="4">T9SS type A sorting domain-containing protein</fullName>
    </submittedName>
</protein>
<feature type="chain" id="PRO_5021203379" evidence="2">
    <location>
        <begin position="20"/>
        <end position="616"/>
    </location>
</feature>
<name>A0A504JCD6_9FLAO</name>
<dbReference type="RefSeq" id="WP_140594341.1">
    <property type="nucleotide sequence ID" value="NZ_VFWZ01000004.1"/>
</dbReference>
<dbReference type="EMBL" id="VFWZ01000004">
    <property type="protein sequence ID" value="TPN85243.1"/>
    <property type="molecule type" value="Genomic_DNA"/>
</dbReference>
<dbReference type="NCBIfam" id="NF041518">
    <property type="entry name" value="choice_anch_Q"/>
    <property type="match status" value="1"/>
</dbReference>
<gene>
    <name evidence="4" type="ORF">FHK87_14540</name>
</gene>
<dbReference type="InterPro" id="IPR011050">
    <property type="entry name" value="Pectin_lyase_fold/virulence"/>
</dbReference>
<dbReference type="Pfam" id="PF18962">
    <property type="entry name" value="Por_Secre_tail"/>
    <property type="match status" value="1"/>
</dbReference>
<dbReference type="SUPFAM" id="SSF51126">
    <property type="entry name" value="Pectin lyase-like"/>
    <property type="match status" value="1"/>
</dbReference>